<name>A0A327L4J2_9BRAD</name>
<protein>
    <submittedName>
        <fullName evidence="2">Uncharacterized protein</fullName>
    </submittedName>
</protein>
<keyword evidence="3" id="KW-1185">Reference proteome</keyword>
<evidence type="ECO:0000313" key="2">
    <source>
        <dbReference type="EMBL" id="RAI45337.1"/>
    </source>
</evidence>
<dbReference type="Proteomes" id="UP000249130">
    <property type="component" value="Unassembled WGS sequence"/>
</dbReference>
<feature type="compositionally biased region" description="Polar residues" evidence="1">
    <location>
        <begin position="52"/>
        <end position="62"/>
    </location>
</feature>
<proteinExistence type="predicted"/>
<evidence type="ECO:0000313" key="3">
    <source>
        <dbReference type="Proteomes" id="UP000249130"/>
    </source>
</evidence>
<dbReference type="InterPro" id="IPR011049">
    <property type="entry name" value="Serralysin-like_metalloprot_C"/>
</dbReference>
<comment type="caution">
    <text evidence="2">The sequence shown here is derived from an EMBL/GenBank/DDBJ whole genome shotgun (WGS) entry which is preliminary data.</text>
</comment>
<reference evidence="2 3" key="1">
    <citation type="submission" date="2017-07" db="EMBL/GenBank/DDBJ databases">
        <title>Draft Genome Sequences of Select Purple Nonsulfur Bacteria.</title>
        <authorList>
            <person name="Lasarre B."/>
            <person name="Mckinlay J.B."/>
        </authorList>
    </citation>
    <scope>NUCLEOTIDE SEQUENCE [LARGE SCALE GENOMIC DNA]</scope>
    <source>
        <strain evidence="2 3">DSM 5909</strain>
    </source>
</reference>
<dbReference type="SUPFAM" id="SSF51120">
    <property type="entry name" value="beta-Roll"/>
    <property type="match status" value="1"/>
</dbReference>
<organism evidence="2 3">
    <name type="scientific">Rhodoplanes roseus</name>
    <dbReference type="NCBI Taxonomy" id="29409"/>
    <lineage>
        <taxon>Bacteria</taxon>
        <taxon>Pseudomonadati</taxon>
        <taxon>Pseudomonadota</taxon>
        <taxon>Alphaproteobacteria</taxon>
        <taxon>Hyphomicrobiales</taxon>
        <taxon>Nitrobacteraceae</taxon>
        <taxon>Rhodoplanes</taxon>
    </lineage>
</organism>
<sequence length="248" mass="26501">MAEIVVDGVTYEQTDYTGVTNGTSWNQNNDIQGTDGNDYIIAGPGTAPAPIQETNPKGQPTGQPHDVSDNDTITESSGTNLLTGGYGNDTFKFVINFQETSTIQTATYDDIKETPTQISGSNTNGVWNSYLSNLAQWRADMAEQHGADSDTSAQTQAYTYSSGKVVKSGVATYDDSYSWYEHTTSTNTSTNTITDFGNGHDSIVLAGITAEQFTANAHFSDDGTSVTIGTFTITTLGHALSISDFNFV</sequence>
<dbReference type="RefSeq" id="WP_111417838.1">
    <property type="nucleotide sequence ID" value="NZ_NPEX01000018.1"/>
</dbReference>
<dbReference type="OrthoDB" id="7854375at2"/>
<evidence type="ECO:0000256" key="1">
    <source>
        <dbReference type="SAM" id="MobiDB-lite"/>
    </source>
</evidence>
<feature type="region of interest" description="Disordered" evidence="1">
    <location>
        <begin position="44"/>
        <end position="67"/>
    </location>
</feature>
<dbReference type="EMBL" id="NPEX01000018">
    <property type="protein sequence ID" value="RAI45337.1"/>
    <property type="molecule type" value="Genomic_DNA"/>
</dbReference>
<accession>A0A327L4J2</accession>
<dbReference type="AlphaFoldDB" id="A0A327L4J2"/>
<dbReference type="Gene3D" id="2.150.10.10">
    <property type="entry name" value="Serralysin-like metalloprotease, C-terminal"/>
    <property type="match status" value="1"/>
</dbReference>
<gene>
    <name evidence="2" type="ORF">CH341_04485</name>
</gene>